<keyword evidence="5 6" id="KW-0472">Membrane</keyword>
<gene>
    <name evidence="7" type="ORF">G5V58_13575</name>
</gene>
<dbReference type="RefSeq" id="WP_165233565.1">
    <property type="nucleotide sequence ID" value="NZ_CP049257.1"/>
</dbReference>
<dbReference type="PANTHER" id="PTHR39087">
    <property type="entry name" value="UPF0104 MEMBRANE PROTEIN MJ1595"/>
    <property type="match status" value="1"/>
</dbReference>
<dbReference type="EMBL" id="CP049257">
    <property type="protein sequence ID" value="QIG43651.1"/>
    <property type="molecule type" value="Genomic_DNA"/>
</dbReference>
<dbReference type="Proteomes" id="UP000502996">
    <property type="component" value="Chromosome"/>
</dbReference>
<evidence type="ECO:0000313" key="8">
    <source>
        <dbReference type="Proteomes" id="UP000502996"/>
    </source>
</evidence>
<name>A0A6G6WE79_9ACTN</name>
<dbReference type="Pfam" id="PF03706">
    <property type="entry name" value="LPG_synthase_TM"/>
    <property type="match status" value="1"/>
</dbReference>
<dbReference type="KEGG" id="nano:G5V58_13575"/>
<sequence>MSSPRRRTGRTHPARLLLHAAGVVLGAACLVLVLPRVSGAPWRAVAAAVSSVPAGALAALVVLWAAGLAVHTVALTAALPGLTHRRALLLSLTGSAVANVLPLGGAAGIALNYKMTRRWGFSPAGFASFTVVSNLWDVLAKLVLPALLVPLVLTGLPVSPGLEHVVLTAAVALPVVAALAGLLLSRPRWTARLGRRVEQVRRVAAAVVVGAWGRLSLGMAAYTLLLFTLLESCLYVTRAGVPWEVVLLAFCAERLATLVGLTPGGLGLVEVGLAGALLLAPGADPAGVAAGVLVYRALTFGLEIPVGGVLLAGWTWRQRAAGPVAA</sequence>
<protein>
    <submittedName>
        <fullName evidence="7">UPF0104 family protein</fullName>
    </submittedName>
</protein>
<keyword evidence="2" id="KW-1003">Cell membrane</keyword>
<feature type="transmembrane region" description="Helical" evidence="6">
    <location>
        <begin position="87"/>
        <end position="113"/>
    </location>
</feature>
<keyword evidence="4 6" id="KW-1133">Transmembrane helix</keyword>
<dbReference type="PANTHER" id="PTHR39087:SF2">
    <property type="entry name" value="UPF0104 MEMBRANE PROTEIN MJ1595"/>
    <property type="match status" value="1"/>
</dbReference>
<evidence type="ECO:0000256" key="3">
    <source>
        <dbReference type="ARBA" id="ARBA00022692"/>
    </source>
</evidence>
<comment type="subcellular location">
    <subcellularLocation>
        <location evidence="1">Cell membrane</location>
        <topology evidence="1">Multi-pass membrane protein</topology>
    </subcellularLocation>
</comment>
<feature type="transmembrane region" description="Helical" evidence="6">
    <location>
        <begin position="56"/>
        <end position="75"/>
    </location>
</feature>
<organism evidence="7 8">
    <name type="scientific">Nocardioides anomalus</name>
    <dbReference type="NCBI Taxonomy" id="2712223"/>
    <lineage>
        <taxon>Bacteria</taxon>
        <taxon>Bacillati</taxon>
        <taxon>Actinomycetota</taxon>
        <taxon>Actinomycetes</taxon>
        <taxon>Propionibacteriales</taxon>
        <taxon>Nocardioidaceae</taxon>
        <taxon>Nocardioides</taxon>
    </lineage>
</organism>
<proteinExistence type="predicted"/>
<reference evidence="7 8" key="1">
    <citation type="submission" date="2020-02" db="EMBL/GenBank/DDBJ databases">
        <title>Full genome sequence of Nocardioides sp. R-3366.</title>
        <authorList>
            <person name="Im W.-T."/>
        </authorList>
    </citation>
    <scope>NUCLEOTIDE SEQUENCE [LARGE SCALE GENOMIC DNA]</scope>
    <source>
        <strain evidence="7 8">R-3366</strain>
    </source>
</reference>
<dbReference type="InterPro" id="IPR022791">
    <property type="entry name" value="L-PG_synthase/AglD"/>
</dbReference>
<feature type="transmembrane region" description="Helical" evidence="6">
    <location>
        <begin position="205"/>
        <end position="230"/>
    </location>
</feature>
<evidence type="ECO:0000256" key="2">
    <source>
        <dbReference type="ARBA" id="ARBA00022475"/>
    </source>
</evidence>
<evidence type="ECO:0000256" key="5">
    <source>
        <dbReference type="ARBA" id="ARBA00023136"/>
    </source>
</evidence>
<dbReference type="GO" id="GO:0005886">
    <property type="term" value="C:plasma membrane"/>
    <property type="evidence" value="ECO:0007669"/>
    <property type="project" value="UniProtKB-SubCell"/>
</dbReference>
<evidence type="ECO:0000313" key="7">
    <source>
        <dbReference type="EMBL" id="QIG43651.1"/>
    </source>
</evidence>
<evidence type="ECO:0000256" key="6">
    <source>
        <dbReference type="SAM" id="Phobius"/>
    </source>
</evidence>
<dbReference type="PROSITE" id="PS51257">
    <property type="entry name" value="PROKAR_LIPOPROTEIN"/>
    <property type="match status" value="1"/>
</dbReference>
<evidence type="ECO:0000256" key="1">
    <source>
        <dbReference type="ARBA" id="ARBA00004651"/>
    </source>
</evidence>
<keyword evidence="3 6" id="KW-0812">Transmembrane</keyword>
<dbReference type="AlphaFoldDB" id="A0A6G6WE79"/>
<evidence type="ECO:0000256" key="4">
    <source>
        <dbReference type="ARBA" id="ARBA00022989"/>
    </source>
</evidence>
<keyword evidence="8" id="KW-1185">Reference proteome</keyword>
<feature type="transmembrane region" description="Helical" evidence="6">
    <location>
        <begin position="165"/>
        <end position="184"/>
    </location>
</feature>
<accession>A0A6G6WE79</accession>